<dbReference type="AlphaFoldDB" id="A0ABD3URI1"/>
<sequence>MTENGLIGVLIPRVLYPAVTVPIQGTGVVYFTIPEPLIEQHASVRTPQRNLAIPDNARVS</sequence>
<name>A0ABD3URI1_SINWO</name>
<evidence type="ECO:0000313" key="1">
    <source>
        <dbReference type="EMBL" id="KAL3852020.1"/>
    </source>
</evidence>
<comment type="caution">
    <text evidence="1">The sequence shown here is derived from an EMBL/GenBank/DDBJ whole genome shotgun (WGS) entry which is preliminary data.</text>
</comment>
<evidence type="ECO:0000313" key="2">
    <source>
        <dbReference type="Proteomes" id="UP001634394"/>
    </source>
</evidence>
<proteinExistence type="predicted"/>
<keyword evidence="2" id="KW-1185">Reference proteome</keyword>
<gene>
    <name evidence="1" type="ORF">ACJMK2_015709</name>
</gene>
<accession>A0ABD3URI1</accession>
<dbReference type="Proteomes" id="UP001634394">
    <property type="component" value="Unassembled WGS sequence"/>
</dbReference>
<dbReference type="EMBL" id="JBJQND010000015">
    <property type="protein sequence ID" value="KAL3852020.1"/>
    <property type="molecule type" value="Genomic_DNA"/>
</dbReference>
<organism evidence="1 2">
    <name type="scientific">Sinanodonta woodiana</name>
    <name type="common">Chinese pond mussel</name>
    <name type="synonym">Anodonta woodiana</name>
    <dbReference type="NCBI Taxonomy" id="1069815"/>
    <lineage>
        <taxon>Eukaryota</taxon>
        <taxon>Metazoa</taxon>
        <taxon>Spiralia</taxon>
        <taxon>Lophotrochozoa</taxon>
        <taxon>Mollusca</taxon>
        <taxon>Bivalvia</taxon>
        <taxon>Autobranchia</taxon>
        <taxon>Heteroconchia</taxon>
        <taxon>Palaeoheterodonta</taxon>
        <taxon>Unionida</taxon>
        <taxon>Unionoidea</taxon>
        <taxon>Unionidae</taxon>
        <taxon>Unioninae</taxon>
        <taxon>Sinanodonta</taxon>
    </lineage>
</organism>
<reference evidence="1 2" key="1">
    <citation type="submission" date="2024-11" db="EMBL/GenBank/DDBJ databases">
        <title>Chromosome-level genome assembly of the freshwater bivalve Anodonta woodiana.</title>
        <authorList>
            <person name="Chen X."/>
        </authorList>
    </citation>
    <scope>NUCLEOTIDE SEQUENCE [LARGE SCALE GENOMIC DNA]</scope>
    <source>
        <strain evidence="1">MN2024</strain>
        <tissue evidence="1">Gills</tissue>
    </source>
</reference>
<protein>
    <submittedName>
        <fullName evidence="1">Uncharacterized protein</fullName>
    </submittedName>
</protein>